<dbReference type="EMBL" id="CAFAAX010000087">
    <property type="protein sequence ID" value="CAB4816971.1"/>
    <property type="molecule type" value="Genomic_DNA"/>
</dbReference>
<sequence length="222" mass="24208">MAGKNNRILLWRHGQTDWNVVNRFQGHSDIDLNSVGIYQAELAAPIIAGMEPTAILSSDLSRARVTASKLGEIVNMEVLVDERLRETNGGHWEGKTGAENRAVDLENFVRWIDGNDNPAGTIGERRSEVAARASAAIDEFLGDKENQLVVVATHGGTARCLIGHYLHLPMAHWGKIGGLSNARWSILQTSPKGWHLAEHNAGSILEPVFGEESGADVPDHVR</sequence>
<dbReference type="SMART" id="SM00855">
    <property type="entry name" value="PGAM"/>
    <property type="match status" value="1"/>
</dbReference>
<accession>A0A6J6D766</accession>
<organism evidence="1">
    <name type="scientific">freshwater metagenome</name>
    <dbReference type="NCBI Taxonomy" id="449393"/>
    <lineage>
        <taxon>unclassified sequences</taxon>
        <taxon>metagenomes</taxon>
        <taxon>ecological metagenomes</taxon>
    </lineage>
</organism>
<dbReference type="InterPro" id="IPR050275">
    <property type="entry name" value="PGM_Phosphatase"/>
</dbReference>
<dbReference type="EMBL" id="CAFBQR010000083">
    <property type="protein sequence ID" value="CAB5063511.1"/>
    <property type="molecule type" value="Genomic_DNA"/>
</dbReference>
<evidence type="ECO:0000313" key="1">
    <source>
        <dbReference type="EMBL" id="CAB4557508.1"/>
    </source>
</evidence>
<dbReference type="InterPro" id="IPR029033">
    <property type="entry name" value="His_PPase_superfam"/>
</dbReference>
<proteinExistence type="predicted"/>
<dbReference type="CDD" id="cd07067">
    <property type="entry name" value="HP_PGM_like"/>
    <property type="match status" value="1"/>
</dbReference>
<dbReference type="PROSITE" id="PS00175">
    <property type="entry name" value="PG_MUTASE"/>
    <property type="match status" value="1"/>
</dbReference>
<protein>
    <submittedName>
        <fullName evidence="1">Unannotated protein</fullName>
    </submittedName>
</protein>
<dbReference type="InterPro" id="IPR013078">
    <property type="entry name" value="His_Pase_superF_clade-1"/>
</dbReference>
<dbReference type="PANTHER" id="PTHR48100:SF62">
    <property type="entry name" value="GLUCOSYL-3-PHOSPHOGLYCERATE PHOSPHATASE"/>
    <property type="match status" value="1"/>
</dbReference>
<dbReference type="EMBL" id="CAEZTA010000086">
    <property type="protein sequence ID" value="CAB4557508.1"/>
    <property type="molecule type" value="Genomic_DNA"/>
</dbReference>
<dbReference type="EMBL" id="CAFBNQ010000083">
    <property type="protein sequence ID" value="CAB4960762.1"/>
    <property type="molecule type" value="Genomic_DNA"/>
</dbReference>
<evidence type="ECO:0000313" key="2">
    <source>
        <dbReference type="EMBL" id="CAB4816971.1"/>
    </source>
</evidence>
<dbReference type="AlphaFoldDB" id="A0A6J6D766"/>
<reference evidence="1" key="1">
    <citation type="submission" date="2020-05" db="EMBL/GenBank/DDBJ databases">
        <authorList>
            <person name="Chiriac C."/>
            <person name="Salcher M."/>
            <person name="Ghai R."/>
            <person name="Kavagutti S V."/>
        </authorList>
    </citation>
    <scope>NUCLEOTIDE SEQUENCE</scope>
</reference>
<dbReference type="GO" id="GO:0016791">
    <property type="term" value="F:phosphatase activity"/>
    <property type="evidence" value="ECO:0007669"/>
    <property type="project" value="TreeGrafter"/>
</dbReference>
<dbReference type="InterPro" id="IPR001345">
    <property type="entry name" value="PG/BPGM_mutase_AS"/>
</dbReference>
<name>A0A6J6D766_9ZZZZ</name>
<dbReference type="Gene3D" id="3.40.50.1240">
    <property type="entry name" value="Phosphoglycerate mutase-like"/>
    <property type="match status" value="1"/>
</dbReference>
<evidence type="ECO:0000313" key="3">
    <source>
        <dbReference type="EMBL" id="CAB4960762.1"/>
    </source>
</evidence>
<dbReference type="Pfam" id="PF00300">
    <property type="entry name" value="His_Phos_1"/>
    <property type="match status" value="1"/>
</dbReference>
<evidence type="ECO:0000313" key="4">
    <source>
        <dbReference type="EMBL" id="CAB5063511.1"/>
    </source>
</evidence>
<gene>
    <name evidence="1" type="ORF">UFOPK1541_00656</name>
    <name evidence="2" type="ORF">UFOPK3119_00718</name>
    <name evidence="3" type="ORF">UFOPK3861_00770</name>
    <name evidence="4" type="ORF">UFOPK4348_00526</name>
</gene>
<dbReference type="GO" id="GO:0005737">
    <property type="term" value="C:cytoplasm"/>
    <property type="evidence" value="ECO:0007669"/>
    <property type="project" value="TreeGrafter"/>
</dbReference>
<dbReference type="SUPFAM" id="SSF53254">
    <property type="entry name" value="Phosphoglycerate mutase-like"/>
    <property type="match status" value="1"/>
</dbReference>
<dbReference type="PANTHER" id="PTHR48100">
    <property type="entry name" value="BROAD-SPECIFICITY PHOSPHATASE YOR283W-RELATED"/>
    <property type="match status" value="1"/>
</dbReference>